<proteinExistence type="predicted"/>
<feature type="region of interest" description="Disordered" evidence="1">
    <location>
        <begin position="118"/>
        <end position="181"/>
    </location>
</feature>
<sequence length="237" mass="26620">MDKCKNEADFTLGLIAYHDTPITDTLPGPAQLMFGRRINSRLGPLRSHSTLNTEQKTLLSEKRAAHLKQPTKQTSLATDQPVWVQHPITRKWHQGTVMRPDDSPHSWWVNEDNSDRLVRRNQHDIRPRRMASSAAERPSAHTTVSPDASNKNLSPATSPDLNNQSDATTQSPSSSLPGITTRSGLVLGSLLRVAFDERDMMRHRTESAYTLKTKLDPKLFLFIKAKQTMTDMGKTSK</sequence>
<dbReference type="HOGENOM" id="CLU_116438_0_0_1"/>
<keyword evidence="4" id="KW-1185">Reference proteome</keyword>
<name>R7TE42_CAPTE</name>
<dbReference type="EnsemblMetazoa" id="CapteT202646">
    <property type="protein sequence ID" value="CapteP202646"/>
    <property type="gene ID" value="CapteG202646"/>
</dbReference>
<reference evidence="3" key="3">
    <citation type="submission" date="2015-06" db="UniProtKB">
        <authorList>
            <consortium name="EnsemblMetazoa"/>
        </authorList>
    </citation>
    <scope>IDENTIFICATION</scope>
</reference>
<dbReference type="PANTHER" id="PTHR33244:SF3">
    <property type="entry name" value="PEPTIDASE A2 DOMAIN-CONTAINING PROTEIN"/>
    <property type="match status" value="1"/>
</dbReference>
<evidence type="ECO:0000313" key="2">
    <source>
        <dbReference type="EMBL" id="ELT89722.1"/>
    </source>
</evidence>
<feature type="compositionally biased region" description="Polar residues" evidence="1">
    <location>
        <begin position="140"/>
        <end position="181"/>
    </location>
</feature>
<reference evidence="4" key="1">
    <citation type="submission" date="2012-12" db="EMBL/GenBank/DDBJ databases">
        <authorList>
            <person name="Hellsten U."/>
            <person name="Grimwood J."/>
            <person name="Chapman J.A."/>
            <person name="Shapiro H."/>
            <person name="Aerts A."/>
            <person name="Otillar R.P."/>
            <person name="Terry A.Y."/>
            <person name="Boore J.L."/>
            <person name="Simakov O."/>
            <person name="Marletaz F."/>
            <person name="Cho S.-J."/>
            <person name="Edsinger-Gonzales E."/>
            <person name="Havlak P."/>
            <person name="Kuo D.-H."/>
            <person name="Larsson T."/>
            <person name="Lv J."/>
            <person name="Arendt D."/>
            <person name="Savage R."/>
            <person name="Osoegawa K."/>
            <person name="de Jong P."/>
            <person name="Lindberg D.R."/>
            <person name="Seaver E.C."/>
            <person name="Weisblat D.A."/>
            <person name="Putnam N.H."/>
            <person name="Grigoriev I.V."/>
            <person name="Rokhsar D.S."/>
        </authorList>
    </citation>
    <scope>NUCLEOTIDE SEQUENCE</scope>
    <source>
        <strain evidence="4">I ESC-2004</strain>
    </source>
</reference>
<protein>
    <submittedName>
        <fullName evidence="2 3">Uncharacterized protein</fullName>
    </submittedName>
</protein>
<evidence type="ECO:0000313" key="4">
    <source>
        <dbReference type="Proteomes" id="UP000014760"/>
    </source>
</evidence>
<evidence type="ECO:0000256" key="1">
    <source>
        <dbReference type="SAM" id="MobiDB-lite"/>
    </source>
</evidence>
<accession>R7TE42</accession>
<gene>
    <name evidence="2" type="ORF">CAPTEDRAFT_202646</name>
</gene>
<dbReference type="Proteomes" id="UP000014760">
    <property type="component" value="Unassembled WGS sequence"/>
</dbReference>
<evidence type="ECO:0000313" key="3">
    <source>
        <dbReference type="EnsemblMetazoa" id="CapteP202646"/>
    </source>
</evidence>
<dbReference type="PANTHER" id="PTHR33244">
    <property type="entry name" value="INTEGRASE CATALYTIC DOMAIN-CONTAINING PROTEIN-RELATED"/>
    <property type="match status" value="1"/>
</dbReference>
<dbReference type="AlphaFoldDB" id="R7TE42"/>
<dbReference type="EMBL" id="KB311222">
    <property type="protein sequence ID" value="ELT89722.1"/>
    <property type="molecule type" value="Genomic_DNA"/>
</dbReference>
<reference evidence="2 4" key="2">
    <citation type="journal article" date="2013" name="Nature">
        <title>Insights into bilaterian evolution from three spiralian genomes.</title>
        <authorList>
            <person name="Simakov O."/>
            <person name="Marletaz F."/>
            <person name="Cho S.J."/>
            <person name="Edsinger-Gonzales E."/>
            <person name="Havlak P."/>
            <person name="Hellsten U."/>
            <person name="Kuo D.H."/>
            <person name="Larsson T."/>
            <person name="Lv J."/>
            <person name="Arendt D."/>
            <person name="Savage R."/>
            <person name="Osoegawa K."/>
            <person name="de Jong P."/>
            <person name="Grimwood J."/>
            <person name="Chapman J.A."/>
            <person name="Shapiro H."/>
            <person name="Aerts A."/>
            <person name="Otillar R.P."/>
            <person name="Terry A.Y."/>
            <person name="Boore J.L."/>
            <person name="Grigoriev I.V."/>
            <person name="Lindberg D.R."/>
            <person name="Seaver E.C."/>
            <person name="Weisblat D.A."/>
            <person name="Putnam N.H."/>
            <person name="Rokhsar D.S."/>
        </authorList>
    </citation>
    <scope>NUCLEOTIDE SEQUENCE</scope>
    <source>
        <strain evidence="2 4">I ESC-2004</strain>
    </source>
</reference>
<organism evidence="2">
    <name type="scientific">Capitella teleta</name>
    <name type="common">Polychaete worm</name>
    <dbReference type="NCBI Taxonomy" id="283909"/>
    <lineage>
        <taxon>Eukaryota</taxon>
        <taxon>Metazoa</taxon>
        <taxon>Spiralia</taxon>
        <taxon>Lophotrochozoa</taxon>
        <taxon>Annelida</taxon>
        <taxon>Polychaeta</taxon>
        <taxon>Sedentaria</taxon>
        <taxon>Scolecida</taxon>
        <taxon>Capitellidae</taxon>
        <taxon>Capitella</taxon>
    </lineage>
</organism>
<feature type="compositionally biased region" description="Basic and acidic residues" evidence="1">
    <location>
        <begin position="118"/>
        <end position="127"/>
    </location>
</feature>
<dbReference type="EMBL" id="AMQN01014735">
    <property type="status" value="NOT_ANNOTATED_CDS"/>
    <property type="molecule type" value="Genomic_DNA"/>
</dbReference>